<organism evidence="1 2">
    <name type="scientific">Pleurodeles waltl</name>
    <name type="common">Iberian ribbed newt</name>
    <dbReference type="NCBI Taxonomy" id="8319"/>
    <lineage>
        <taxon>Eukaryota</taxon>
        <taxon>Metazoa</taxon>
        <taxon>Chordata</taxon>
        <taxon>Craniata</taxon>
        <taxon>Vertebrata</taxon>
        <taxon>Euteleostomi</taxon>
        <taxon>Amphibia</taxon>
        <taxon>Batrachia</taxon>
        <taxon>Caudata</taxon>
        <taxon>Salamandroidea</taxon>
        <taxon>Salamandridae</taxon>
        <taxon>Pleurodelinae</taxon>
        <taxon>Pleurodeles</taxon>
    </lineage>
</organism>
<evidence type="ECO:0000313" key="2">
    <source>
        <dbReference type="Proteomes" id="UP001066276"/>
    </source>
</evidence>
<protein>
    <submittedName>
        <fullName evidence="1">Uncharacterized protein</fullName>
    </submittedName>
</protein>
<gene>
    <name evidence="1" type="ORF">NDU88_000961</name>
</gene>
<keyword evidence="2" id="KW-1185">Reference proteome</keyword>
<dbReference type="EMBL" id="JANPWB010000009">
    <property type="protein sequence ID" value="KAJ1148121.1"/>
    <property type="molecule type" value="Genomic_DNA"/>
</dbReference>
<dbReference type="AlphaFoldDB" id="A0AAV7R9P5"/>
<evidence type="ECO:0000313" key="1">
    <source>
        <dbReference type="EMBL" id="KAJ1148121.1"/>
    </source>
</evidence>
<accession>A0AAV7R9P5</accession>
<dbReference type="Gene3D" id="1.20.5.340">
    <property type="match status" value="1"/>
</dbReference>
<comment type="caution">
    <text evidence="1">The sequence shown here is derived from an EMBL/GenBank/DDBJ whole genome shotgun (WGS) entry which is preliminary data.</text>
</comment>
<dbReference type="Proteomes" id="UP001066276">
    <property type="component" value="Chromosome 5"/>
</dbReference>
<name>A0AAV7R9P5_PLEWA</name>
<reference evidence="1" key="1">
    <citation type="journal article" date="2022" name="bioRxiv">
        <title>Sequencing and chromosome-scale assembly of the giantPleurodeles waltlgenome.</title>
        <authorList>
            <person name="Brown T."/>
            <person name="Elewa A."/>
            <person name="Iarovenko S."/>
            <person name="Subramanian E."/>
            <person name="Araus A.J."/>
            <person name="Petzold A."/>
            <person name="Susuki M."/>
            <person name="Suzuki K.-i.T."/>
            <person name="Hayashi T."/>
            <person name="Toyoda A."/>
            <person name="Oliveira C."/>
            <person name="Osipova E."/>
            <person name="Leigh N.D."/>
            <person name="Simon A."/>
            <person name="Yun M.H."/>
        </authorList>
    </citation>
    <scope>NUCLEOTIDE SEQUENCE</scope>
    <source>
        <strain evidence="1">20211129_DDA</strain>
        <tissue evidence="1">Liver</tissue>
    </source>
</reference>
<sequence length="179" mass="20146">MVAQVIPPCSTDPPTSLRSADATDRILQEITAVGQRLEAMDLKISDLSAASTSIRADIARFQVTVTDLDQRLMTVEDHITAMPDQNTEMQSLRARETMSIFLAYRNIRNVQTSRPFLKTSSLNSRALLFPRRWSFKEPTELVLYIKQPLDDLALLSHASSATSRPTKSSQWPDLRARTL</sequence>
<proteinExistence type="predicted"/>